<evidence type="ECO:0000256" key="2">
    <source>
        <dbReference type="ARBA" id="ARBA00010617"/>
    </source>
</evidence>
<dbReference type="PROSITE" id="PS00086">
    <property type="entry name" value="CYTOCHROME_P450"/>
    <property type="match status" value="1"/>
</dbReference>
<keyword evidence="8" id="KW-0503">Monooxygenase</keyword>
<dbReference type="Pfam" id="PF00067">
    <property type="entry name" value="p450"/>
    <property type="match status" value="1"/>
</dbReference>
<dbReference type="SUPFAM" id="SSF48264">
    <property type="entry name" value="Cytochrome P450"/>
    <property type="match status" value="1"/>
</dbReference>
<evidence type="ECO:0000256" key="8">
    <source>
        <dbReference type="RuleBase" id="RU000461"/>
    </source>
</evidence>
<feature type="transmembrane region" description="Helical" evidence="9">
    <location>
        <begin position="6"/>
        <end position="25"/>
    </location>
</feature>
<dbReference type="InterPro" id="IPR036396">
    <property type="entry name" value="Cyt_P450_sf"/>
</dbReference>
<keyword evidence="5 8" id="KW-0560">Oxidoreductase</keyword>
<keyword evidence="4 7" id="KW-0479">Metal-binding</keyword>
<dbReference type="GO" id="GO:0004497">
    <property type="term" value="F:monooxygenase activity"/>
    <property type="evidence" value="ECO:0007669"/>
    <property type="project" value="UniProtKB-KW"/>
</dbReference>
<feature type="binding site" description="axial binding residue" evidence="7">
    <location>
        <position position="450"/>
    </location>
    <ligand>
        <name>heme</name>
        <dbReference type="ChEBI" id="CHEBI:30413"/>
    </ligand>
    <ligandPart>
        <name>Fe</name>
        <dbReference type="ChEBI" id="CHEBI:18248"/>
    </ligandPart>
</feature>
<organism evidence="10 11">
    <name type="scientific">Clonostachys byssicola</name>
    <dbReference type="NCBI Taxonomy" id="160290"/>
    <lineage>
        <taxon>Eukaryota</taxon>
        <taxon>Fungi</taxon>
        <taxon>Dikarya</taxon>
        <taxon>Ascomycota</taxon>
        <taxon>Pezizomycotina</taxon>
        <taxon>Sordariomycetes</taxon>
        <taxon>Hypocreomycetidae</taxon>
        <taxon>Hypocreales</taxon>
        <taxon>Bionectriaceae</taxon>
        <taxon>Clonostachys</taxon>
    </lineage>
</organism>
<keyword evidence="11" id="KW-1185">Reference proteome</keyword>
<dbReference type="EMBL" id="CABFNO020001404">
    <property type="protein sequence ID" value="CAG9986463.1"/>
    <property type="molecule type" value="Genomic_DNA"/>
</dbReference>
<dbReference type="OrthoDB" id="1470350at2759"/>
<keyword evidence="9" id="KW-0472">Membrane</keyword>
<dbReference type="PANTHER" id="PTHR24305">
    <property type="entry name" value="CYTOCHROME P450"/>
    <property type="match status" value="1"/>
</dbReference>
<evidence type="ECO:0000256" key="5">
    <source>
        <dbReference type="ARBA" id="ARBA00023002"/>
    </source>
</evidence>
<evidence type="ECO:0000256" key="4">
    <source>
        <dbReference type="ARBA" id="ARBA00022723"/>
    </source>
</evidence>
<comment type="caution">
    <text evidence="10">The sequence shown here is derived from an EMBL/GenBank/DDBJ whole genome shotgun (WGS) entry which is preliminary data.</text>
</comment>
<comment type="cofactor">
    <cofactor evidence="1 7">
        <name>heme</name>
        <dbReference type="ChEBI" id="CHEBI:30413"/>
    </cofactor>
</comment>
<dbReference type="InterPro" id="IPR002401">
    <property type="entry name" value="Cyt_P450_E_grp-I"/>
</dbReference>
<dbReference type="PRINTS" id="PR00463">
    <property type="entry name" value="EP450I"/>
</dbReference>
<keyword evidence="6 7" id="KW-0408">Iron</keyword>
<proteinExistence type="inferred from homology"/>
<dbReference type="InterPro" id="IPR017972">
    <property type="entry name" value="Cyt_P450_CS"/>
</dbReference>
<evidence type="ECO:0000256" key="3">
    <source>
        <dbReference type="ARBA" id="ARBA00022617"/>
    </source>
</evidence>
<dbReference type="GO" id="GO:0005506">
    <property type="term" value="F:iron ion binding"/>
    <property type="evidence" value="ECO:0007669"/>
    <property type="project" value="InterPro"/>
</dbReference>
<reference evidence="10" key="1">
    <citation type="submission" date="2021-10" db="EMBL/GenBank/DDBJ databases">
        <authorList>
            <person name="Piombo E."/>
        </authorList>
    </citation>
    <scope>NUCLEOTIDE SEQUENCE</scope>
</reference>
<keyword evidence="9" id="KW-0812">Transmembrane</keyword>
<gene>
    <name evidence="10" type="ORF">CBYS24578_00012740</name>
</gene>
<protein>
    <recommendedName>
        <fullName evidence="12">Cytochrome P450</fullName>
    </recommendedName>
</protein>
<keyword evidence="3 7" id="KW-0349">Heme</keyword>
<evidence type="ECO:0000256" key="1">
    <source>
        <dbReference type="ARBA" id="ARBA00001971"/>
    </source>
</evidence>
<evidence type="ECO:0000313" key="11">
    <source>
        <dbReference type="Proteomes" id="UP000754883"/>
    </source>
</evidence>
<evidence type="ECO:0000256" key="7">
    <source>
        <dbReference type="PIRSR" id="PIRSR602401-1"/>
    </source>
</evidence>
<dbReference type="AlphaFoldDB" id="A0A9N9UH38"/>
<name>A0A9N9UH38_9HYPO</name>
<dbReference type="CDD" id="cd11059">
    <property type="entry name" value="CYP_fungal"/>
    <property type="match status" value="1"/>
</dbReference>
<accession>A0A9N9UH38</accession>
<dbReference type="PANTHER" id="PTHR24305:SF96">
    <property type="entry name" value="CYTOCHROME P450 MONOOXYGENASE STCB-RELATED"/>
    <property type="match status" value="1"/>
</dbReference>
<dbReference type="GO" id="GO:0016705">
    <property type="term" value="F:oxidoreductase activity, acting on paired donors, with incorporation or reduction of molecular oxygen"/>
    <property type="evidence" value="ECO:0007669"/>
    <property type="project" value="InterPro"/>
</dbReference>
<dbReference type="Proteomes" id="UP000754883">
    <property type="component" value="Unassembled WGS sequence"/>
</dbReference>
<dbReference type="InterPro" id="IPR050121">
    <property type="entry name" value="Cytochrome_P450_monoxygenase"/>
</dbReference>
<dbReference type="PRINTS" id="PR00385">
    <property type="entry name" value="P450"/>
</dbReference>
<evidence type="ECO:0000313" key="10">
    <source>
        <dbReference type="EMBL" id="CAG9986463.1"/>
    </source>
</evidence>
<evidence type="ECO:0008006" key="12">
    <source>
        <dbReference type="Google" id="ProtNLM"/>
    </source>
</evidence>
<keyword evidence="9" id="KW-1133">Transmembrane helix</keyword>
<dbReference type="Gene3D" id="1.10.630.10">
    <property type="entry name" value="Cytochrome P450"/>
    <property type="match status" value="1"/>
</dbReference>
<evidence type="ECO:0000256" key="6">
    <source>
        <dbReference type="ARBA" id="ARBA00023004"/>
    </source>
</evidence>
<sequence>MLISLWIGAGALLAIILLQIIATLIHKPSLRVYPGPWYTRVTHYVLKFYTLTGRRMQYVHSLHQRYGSVVRLSPNQLAFCDPDAFVSIHKIGSGFTKTQWYEDFSGGAGGTGIGIGLFAMTDVKKHASRRKLFARAFSAASLRSNCEDVVKEKVEKAVSRIMTEARDTGEADIMKWWMLMASDIIGQLSFGESFELLESGEKSHHIQVLEAAALGATLQYEMPGISGLLRRIPVPKLNLLVTAPNLVHKYGEAAVLNLRRHSDNRANLFATMLAQSEAAAEKFELTDDDIRKEASNFILAGADTTAITLTYLVWAVLKRPELRVRVEDEVSTLGPAASDEALEQLPLLNAVIEETLRLYGAVPGNLPRVVPEGGVSLGGYAVPEGIEVETQAYSLHRDPNIFPDPLTYVPCYPSRSLKVTKDRFDETRWMGKDGPKPRSYCPFGAGTRTCAGIHLARMEIRLGAATLFRQCKGLRLGAQMNDEMMEPANFFLATPVGKRCNVRF</sequence>
<dbReference type="InterPro" id="IPR001128">
    <property type="entry name" value="Cyt_P450"/>
</dbReference>
<evidence type="ECO:0000256" key="9">
    <source>
        <dbReference type="SAM" id="Phobius"/>
    </source>
</evidence>
<dbReference type="GO" id="GO:0020037">
    <property type="term" value="F:heme binding"/>
    <property type="evidence" value="ECO:0007669"/>
    <property type="project" value="InterPro"/>
</dbReference>
<comment type="similarity">
    <text evidence="2 8">Belongs to the cytochrome P450 family.</text>
</comment>